<comment type="similarity">
    <text evidence="4">Belongs to the methyl-accepting chemotaxis (MCP) protein family.</text>
</comment>
<evidence type="ECO:0000259" key="7">
    <source>
        <dbReference type="PROSITE" id="PS50111"/>
    </source>
</evidence>
<comment type="subcellular location">
    <subcellularLocation>
        <location evidence="1">Membrane</location>
    </subcellularLocation>
</comment>
<keyword evidence="6" id="KW-0472">Membrane</keyword>
<dbReference type="GO" id="GO:0006935">
    <property type="term" value="P:chemotaxis"/>
    <property type="evidence" value="ECO:0007669"/>
    <property type="project" value="UniProtKB-KW"/>
</dbReference>
<evidence type="ECO:0000256" key="4">
    <source>
        <dbReference type="ARBA" id="ARBA00029447"/>
    </source>
</evidence>
<dbReference type="GO" id="GO:0004888">
    <property type="term" value="F:transmembrane signaling receptor activity"/>
    <property type="evidence" value="ECO:0007669"/>
    <property type="project" value="InterPro"/>
</dbReference>
<feature type="domain" description="HAMP" evidence="8">
    <location>
        <begin position="203"/>
        <end position="255"/>
    </location>
</feature>
<dbReference type="RefSeq" id="WP_164526728.1">
    <property type="nucleotide sequence ID" value="NZ_CP047344.1"/>
</dbReference>
<evidence type="ECO:0000256" key="1">
    <source>
        <dbReference type="ARBA" id="ARBA00004370"/>
    </source>
</evidence>
<keyword evidence="3 5" id="KW-0807">Transducer</keyword>
<feature type="transmembrane region" description="Helical" evidence="6">
    <location>
        <begin position="175"/>
        <end position="198"/>
    </location>
</feature>
<dbReference type="SMART" id="SM00283">
    <property type="entry name" value="MA"/>
    <property type="match status" value="1"/>
</dbReference>
<name>A0A6G6SQS4_PROVU</name>
<dbReference type="CDD" id="cd11386">
    <property type="entry name" value="MCP_signal"/>
    <property type="match status" value="1"/>
</dbReference>
<feature type="domain" description="Methyl-accepting transducer" evidence="7">
    <location>
        <begin position="260"/>
        <end position="489"/>
    </location>
</feature>
<dbReference type="FunFam" id="1.10.287.950:FF:000001">
    <property type="entry name" value="Methyl-accepting chemotaxis sensory transducer"/>
    <property type="match status" value="1"/>
</dbReference>
<keyword evidence="10" id="KW-1185">Reference proteome</keyword>
<keyword evidence="2" id="KW-0145">Chemotaxis</keyword>
<dbReference type="SUPFAM" id="SSF58104">
    <property type="entry name" value="Methyl-accepting chemotaxis protein (MCP) signaling domain"/>
    <property type="match status" value="1"/>
</dbReference>
<evidence type="ECO:0000313" key="9">
    <source>
        <dbReference type="EMBL" id="QIF95409.1"/>
    </source>
</evidence>
<dbReference type="InterPro" id="IPR003660">
    <property type="entry name" value="HAMP_dom"/>
</dbReference>
<dbReference type="InterPro" id="IPR004090">
    <property type="entry name" value="Chemotax_Me-accpt_rcpt"/>
</dbReference>
<protein>
    <submittedName>
        <fullName evidence="9">Methyl-accepting chemotaxis protein</fullName>
    </submittedName>
</protein>
<dbReference type="GO" id="GO:0007165">
    <property type="term" value="P:signal transduction"/>
    <property type="evidence" value="ECO:0007669"/>
    <property type="project" value="UniProtKB-KW"/>
</dbReference>
<dbReference type="InterPro" id="IPR051310">
    <property type="entry name" value="MCP_chemotaxis"/>
</dbReference>
<dbReference type="AlphaFoldDB" id="A0A6G6SQS4"/>
<evidence type="ECO:0000313" key="10">
    <source>
        <dbReference type="Proteomes" id="UP000503287"/>
    </source>
</evidence>
<gene>
    <name evidence="9" type="ORF">GTH24_16600</name>
</gene>
<dbReference type="Proteomes" id="UP000503287">
    <property type="component" value="Chromosome"/>
</dbReference>
<dbReference type="GO" id="GO:0005886">
    <property type="term" value="C:plasma membrane"/>
    <property type="evidence" value="ECO:0007669"/>
    <property type="project" value="TreeGrafter"/>
</dbReference>
<keyword evidence="6" id="KW-0812">Transmembrane</keyword>
<dbReference type="InterPro" id="IPR004089">
    <property type="entry name" value="MCPsignal_dom"/>
</dbReference>
<evidence type="ECO:0000259" key="8">
    <source>
        <dbReference type="PROSITE" id="PS50885"/>
    </source>
</evidence>
<evidence type="ECO:0000256" key="6">
    <source>
        <dbReference type="SAM" id="Phobius"/>
    </source>
</evidence>
<reference evidence="9 10" key="1">
    <citation type="submission" date="2020-01" db="EMBL/GenBank/DDBJ databases">
        <title>The genomic epidemiology of tigecycline resistance gene tet(X) variants in a swine farm in China.</title>
        <authorList>
            <person name="Peng K."/>
            <person name="Li R."/>
        </authorList>
    </citation>
    <scope>NUCLEOTIDE SEQUENCE [LARGE SCALE GENOMIC DNA]</scope>
    <source>
        <strain evidence="9 10">ZN3</strain>
    </source>
</reference>
<dbReference type="Gene3D" id="1.10.287.950">
    <property type="entry name" value="Methyl-accepting chemotaxis protein"/>
    <property type="match status" value="1"/>
</dbReference>
<dbReference type="EMBL" id="CP047344">
    <property type="protein sequence ID" value="QIF95409.1"/>
    <property type="molecule type" value="Genomic_DNA"/>
</dbReference>
<evidence type="ECO:0000256" key="5">
    <source>
        <dbReference type="PROSITE-ProRule" id="PRU00284"/>
    </source>
</evidence>
<evidence type="ECO:0000256" key="3">
    <source>
        <dbReference type="ARBA" id="ARBA00023224"/>
    </source>
</evidence>
<sequence length="509" mass="56045">MSIKRSAKIGSSLLLLVFILSSALSIFFIDKVKNNFTQVEVLLTRYTDVLMARYQLVNMRSNVNFLMQDKDKRSANDADIIEKNKQLAISAKNTMKGWVDEKKVSADAQKSVEDIAALFYNLIDRLVIASNSAHNANVKDEHFDHDFEKLSGLFDNYVAIKAKNSASLRNNQNTMVQLSILSTLISLLLLSIILYFTIRWVNKSFLINLNTLSDILKKIGKGELVFSLPKIRNDEFGTLFSCVGDMQKSLTSTILTVKKETLEIKRGAAEIASAHQELSSRTEEQSSALQQTAASMEEIKTAVANNTENTMEANNIINQSNDVVTDGATVMQEAILSMKKIEQGAVKVGEINEVINNIASQTNILALNAAVEAARAGEQGRGFKVVAVEVRNLAAKSADAAKEISQILKESIEDMANGTKWVNKTGEHMQEIVSSITKVNKIMQGISLASEEQRIGIEQIAVAINQMDTVVQQNASLVDQGASSTMVLDEKAQMLMDNVAVFQIEEQAL</sequence>
<organism evidence="9 10">
    <name type="scientific">Proteus vulgaris</name>
    <dbReference type="NCBI Taxonomy" id="585"/>
    <lineage>
        <taxon>Bacteria</taxon>
        <taxon>Pseudomonadati</taxon>
        <taxon>Pseudomonadota</taxon>
        <taxon>Gammaproteobacteria</taxon>
        <taxon>Enterobacterales</taxon>
        <taxon>Morganellaceae</taxon>
        <taxon>Proteus</taxon>
    </lineage>
</organism>
<evidence type="ECO:0000256" key="2">
    <source>
        <dbReference type="ARBA" id="ARBA00022500"/>
    </source>
</evidence>
<proteinExistence type="inferred from homology"/>
<dbReference type="PANTHER" id="PTHR43531">
    <property type="entry name" value="PROTEIN ICFG"/>
    <property type="match status" value="1"/>
</dbReference>
<dbReference type="Pfam" id="PF00015">
    <property type="entry name" value="MCPsignal"/>
    <property type="match status" value="1"/>
</dbReference>
<dbReference type="PROSITE" id="PS50885">
    <property type="entry name" value="HAMP"/>
    <property type="match status" value="1"/>
</dbReference>
<dbReference type="PROSITE" id="PS50111">
    <property type="entry name" value="CHEMOTAXIS_TRANSDUC_2"/>
    <property type="match status" value="1"/>
</dbReference>
<dbReference type="PRINTS" id="PR00260">
    <property type="entry name" value="CHEMTRNSDUCR"/>
</dbReference>
<keyword evidence="6" id="KW-1133">Transmembrane helix</keyword>
<accession>A0A6G6SQS4</accession>
<dbReference type="PANTHER" id="PTHR43531:SF11">
    <property type="entry name" value="METHYL-ACCEPTING CHEMOTAXIS PROTEIN 3"/>
    <property type="match status" value="1"/>
</dbReference>